<name>A0A7D5LC72_9EURY</name>
<keyword evidence="1" id="KW-0812">Transmembrane</keyword>
<proteinExistence type="predicted"/>
<keyword evidence="1" id="KW-1133">Transmembrane helix</keyword>
<evidence type="ECO:0000313" key="3">
    <source>
        <dbReference type="Proteomes" id="UP000509626"/>
    </source>
</evidence>
<dbReference type="KEGG" id="halu:HUG12_15795"/>
<dbReference type="OrthoDB" id="342638at2157"/>
<dbReference type="RefSeq" id="WP_179269699.1">
    <property type="nucleotide sequence ID" value="NZ_CP058579.1"/>
</dbReference>
<evidence type="ECO:0000256" key="1">
    <source>
        <dbReference type="SAM" id="Phobius"/>
    </source>
</evidence>
<evidence type="ECO:0000313" key="2">
    <source>
        <dbReference type="EMBL" id="QLG63114.1"/>
    </source>
</evidence>
<dbReference type="GeneID" id="56038952"/>
<protein>
    <submittedName>
        <fullName evidence="2">Uncharacterized protein</fullName>
    </submittedName>
</protein>
<dbReference type="Proteomes" id="UP000509626">
    <property type="component" value="Chromosome"/>
</dbReference>
<accession>A0A7D5LC72</accession>
<keyword evidence="3" id="KW-1185">Reference proteome</keyword>
<feature type="transmembrane region" description="Helical" evidence="1">
    <location>
        <begin position="34"/>
        <end position="52"/>
    </location>
</feature>
<dbReference type="AlphaFoldDB" id="A0A7D5LC72"/>
<keyword evidence="1" id="KW-0472">Membrane</keyword>
<dbReference type="EMBL" id="CP058579">
    <property type="protein sequence ID" value="QLG63114.1"/>
    <property type="molecule type" value="Genomic_DNA"/>
</dbReference>
<sequence>MTPVIALPPIPGPAAVAEPAAVLPLVIEPTAGDYRGLLFVATFLALGGFVLANHGAAAYALLLWEGGAGVLTWLYVEPVLGAFFFVAVAFQFPLAAHLWGDPLGLWPRTRGLAHHLAERAR</sequence>
<reference evidence="2 3" key="1">
    <citation type="submission" date="2020-06" db="EMBL/GenBank/DDBJ databases">
        <title>NJ-3-1, isolated from saline soil.</title>
        <authorList>
            <person name="Cui H.L."/>
            <person name="Shi X."/>
        </authorList>
    </citation>
    <scope>NUCLEOTIDE SEQUENCE [LARGE SCALE GENOMIC DNA]</scope>
    <source>
        <strain evidence="2 3">NJ-3-1</strain>
    </source>
</reference>
<gene>
    <name evidence="2" type="ORF">HUG12_15795</name>
</gene>
<organism evidence="2 3">
    <name type="scientific">Halorarum salinum</name>
    <dbReference type="NCBI Taxonomy" id="2743089"/>
    <lineage>
        <taxon>Archaea</taxon>
        <taxon>Methanobacteriati</taxon>
        <taxon>Methanobacteriota</taxon>
        <taxon>Stenosarchaea group</taxon>
        <taxon>Halobacteria</taxon>
        <taxon>Halobacteriales</taxon>
        <taxon>Haloferacaceae</taxon>
        <taxon>Halorarum</taxon>
    </lineage>
</organism>